<sequence length="74" mass="8197">MIYQGYNIKDTTSRIQHQGYNIKLTDSFSSGMKKIIGIGINGGYNWNGGTRQGFKASVLYLSLKSSNEMELSAN</sequence>
<evidence type="ECO:0000313" key="2">
    <source>
        <dbReference type="Proteomes" id="UP000094526"/>
    </source>
</evidence>
<dbReference type="VEuPathDB" id="FungiDB:CLCR_09375"/>
<reference evidence="2" key="1">
    <citation type="submission" date="2015-07" db="EMBL/GenBank/DDBJ databases">
        <authorList>
            <person name="Teixeira M.M."/>
            <person name="Souza R.C."/>
            <person name="Almeida L.G."/>
            <person name="Vicente V.A."/>
            <person name="de Hoog S."/>
            <person name="Bocca A.L."/>
            <person name="de Almeida S.R."/>
            <person name="Vasconcelos A.T."/>
            <person name="Felipe M.S."/>
        </authorList>
    </citation>
    <scope>NUCLEOTIDE SEQUENCE [LARGE SCALE GENOMIC DNA]</scope>
    <source>
        <strain evidence="2">KSF</strain>
    </source>
</reference>
<organism evidence="1 2">
    <name type="scientific">Cladophialophora carrionii</name>
    <dbReference type="NCBI Taxonomy" id="86049"/>
    <lineage>
        <taxon>Eukaryota</taxon>
        <taxon>Fungi</taxon>
        <taxon>Dikarya</taxon>
        <taxon>Ascomycota</taxon>
        <taxon>Pezizomycotina</taxon>
        <taxon>Eurotiomycetes</taxon>
        <taxon>Chaetothyriomycetidae</taxon>
        <taxon>Chaetothyriales</taxon>
        <taxon>Herpotrichiellaceae</taxon>
        <taxon>Cladophialophora</taxon>
    </lineage>
</organism>
<dbReference type="AlphaFoldDB" id="A0A1C1CT90"/>
<proteinExistence type="predicted"/>
<dbReference type="VEuPathDB" id="FungiDB:G647_06403"/>
<gene>
    <name evidence="1" type="ORF">CLCR_09375</name>
</gene>
<name>A0A1C1CT90_9EURO</name>
<evidence type="ECO:0000313" key="1">
    <source>
        <dbReference type="EMBL" id="OCT51695.1"/>
    </source>
</evidence>
<dbReference type="Proteomes" id="UP000094526">
    <property type="component" value="Unassembled WGS sequence"/>
</dbReference>
<accession>A0A1C1CT90</accession>
<comment type="caution">
    <text evidence="1">The sequence shown here is derived from an EMBL/GenBank/DDBJ whole genome shotgun (WGS) entry which is preliminary data.</text>
</comment>
<protein>
    <submittedName>
        <fullName evidence="1">Uncharacterized protein</fullName>
    </submittedName>
</protein>
<keyword evidence="2" id="KW-1185">Reference proteome</keyword>
<dbReference type="EMBL" id="LGRB01000009">
    <property type="protein sequence ID" value="OCT51695.1"/>
    <property type="molecule type" value="Genomic_DNA"/>
</dbReference>